<dbReference type="Proteomes" id="UP000541352">
    <property type="component" value="Unassembled WGS sequence"/>
</dbReference>
<evidence type="ECO:0000313" key="1">
    <source>
        <dbReference type="EMBL" id="MBB3838781.1"/>
    </source>
</evidence>
<accession>A0A7W5ZMZ5</accession>
<comment type="caution">
    <text evidence="1">The sequence shown here is derived from an EMBL/GenBank/DDBJ whole genome shotgun (WGS) entry which is preliminary data.</text>
</comment>
<proteinExistence type="predicted"/>
<dbReference type="EMBL" id="JACIBY010000005">
    <property type="protein sequence ID" value="MBB3838781.1"/>
    <property type="molecule type" value="Genomic_DNA"/>
</dbReference>
<gene>
    <name evidence="1" type="ORF">FHS57_002787</name>
</gene>
<protein>
    <submittedName>
        <fullName evidence="1">Uncharacterized protein (DUF1800 family)</fullName>
    </submittedName>
</protein>
<evidence type="ECO:0000313" key="2">
    <source>
        <dbReference type="Proteomes" id="UP000541352"/>
    </source>
</evidence>
<sequence>MPVWDVSNAKHLLSRCLFGYSRKDLDKALSYTTLNDFVEKELLADRPLPSSPGDWVTETPVNNSLEGDRYRAMTYWWYDLMLSEGTNMREKMTLFWHNHFVSARDKVNYPQHLYIQNNLFRRSAWGNFRQLTKDVSIDPAMLIYLDGRLSNGSTPNENYAREIMELFTLGVGNYTENDIKQAALAFTGWQVNGLNAVFTQNRFANTNKTIFGKTGNYKHGDVVDLILEKPEAAEFVCRKLFKEFVFYKPNEAFVKQMAEVFRKNNYEIRPVLKFMLTSDEFFNPQYRGAKIKNPMEVTIGTLKAFDLTSEQVNTTNDWPYIYTQTQALQQQLFYPPDVQGWVGQRDWISSTTFVTRGSLSDYIVNTMGNAKATQFKQINTPVSYARTFKTSEDATKLVDDIVGLFLQFPISAAKKQSLLSTLLGSTILANWSTSTPGAENQIKALLKAIMRLPEFQFA</sequence>
<dbReference type="Pfam" id="PF08811">
    <property type="entry name" value="DUF1800"/>
    <property type="match status" value="1"/>
</dbReference>
<dbReference type="InterPro" id="IPR014917">
    <property type="entry name" value="DUF1800"/>
</dbReference>
<dbReference type="RefSeq" id="WP_183974494.1">
    <property type="nucleotide sequence ID" value="NZ_JACIBY010000005.1"/>
</dbReference>
<dbReference type="AlphaFoldDB" id="A0A7W5ZMZ5"/>
<organism evidence="1 2">
    <name type="scientific">Runella defluvii</name>
    <dbReference type="NCBI Taxonomy" id="370973"/>
    <lineage>
        <taxon>Bacteria</taxon>
        <taxon>Pseudomonadati</taxon>
        <taxon>Bacteroidota</taxon>
        <taxon>Cytophagia</taxon>
        <taxon>Cytophagales</taxon>
        <taxon>Spirosomataceae</taxon>
        <taxon>Runella</taxon>
    </lineage>
</organism>
<reference evidence="1 2" key="1">
    <citation type="submission" date="2020-08" db="EMBL/GenBank/DDBJ databases">
        <title>Genomic Encyclopedia of Type Strains, Phase IV (KMG-IV): sequencing the most valuable type-strain genomes for metagenomic binning, comparative biology and taxonomic classification.</title>
        <authorList>
            <person name="Goeker M."/>
        </authorList>
    </citation>
    <scope>NUCLEOTIDE SEQUENCE [LARGE SCALE GENOMIC DNA]</scope>
    <source>
        <strain evidence="1 2">DSM 17976</strain>
    </source>
</reference>
<keyword evidence="2" id="KW-1185">Reference proteome</keyword>
<name>A0A7W5ZMZ5_9BACT</name>